<name>A0A7Y6NT71_9BURK</name>
<dbReference type="RefSeq" id="WP_176071675.1">
    <property type="nucleotide sequence ID" value="NZ_JABWMJ010000017.1"/>
</dbReference>
<organism evidence="5 6">
    <name type="scientific">Piscinibacter koreensis</name>
    <dbReference type="NCBI Taxonomy" id="2742824"/>
    <lineage>
        <taxon>Bacteria</taxon>
        <taxon>Pseudomonadati</taxon>
        <taxon>Pseudomonadota</taxon>
        <taxon>Betaproteobacteria</taxon>
        <taxon>Burkholderiales</taxon>
        <taxon>Sphaerotilaceae</taxon>
        <taxon>Piscinibacter</taxon>
    </lineage>
</organism>
<dbReference type="Pfam" id="PF00501">
    <property type="entry name" value="AMP-binding"/>
    <property type="match status" value="1"/>
</dbReference>
<dbReference type="SUPFAM" id="SSF56801">
    <property type="entry name" value="Acetyl-CoA synthetase-like"/>
    <property type="match status" value="1"/>
</dbReference>
<keyword evidence="1" id="KW-0436">Ligase</keyword>
<proteinExistence type="predicted"/>
<evidence type="ECO:0000313" key="5">
    <source>
        <dbReference type="EMBL" id="NUZ08818.1"/>
    </source>
</evidence>
<sequence length="626" mass="70226">MKTIGESSLDAALNNGEHTLPRLLQHWASTTPDALALREKDLGIWNRMTWREYQDTARRFALGLLKLGFRRGERLAIASEDTPQWMFADLGTQAIGGVVVGIYPTNPWPELQYIVHHSNSRFVVCGDQEQVDKVLDAMSKHEVGLPDVVKIIAVDMKGMRQYPRDNLLSFDEVLELGDQYAAESPDQARAFDDGVAATQPDDTCMLVYTSGTTGPPKGAMLSHRNLLVTTDKLRRCFGLDQQNMEVLCYLPLCHVAERAFSTVMHMMTGGVVNYAESIDTVAANLREIAPKVFLGVPRIWEKLQQGILMRMQDATRLQRWAFQRCFDSGKALFERVEQHGGQRTLGDRLQFGLLWLLMFRNLQKFVGLDRMRCGFCGGASVSPEVLKFFRILGLPVYQVYGMTESGGVIFHQHPQAVRLGATGTPIEGLNWKIAEDGELVVKHPAVFKGYIHDNNATALTVQDGWLHTGDIVAQAPNGELMIVDRKKAIIITSGGKNISPSEIENALKDSLYIREAIVLGDGRHFLSALVQIDYDTVGKWAQEKRLAFTTYRSLSQLPEVRELVDAEVRRVNKLFARVENIRKFLILEKELDHDDGELTATQKVRRNIIGKKFAREIELIYGGGTA</sequence>
<dbReference type="Gene3D" id="3.40.50.12780">
    <property type="entry name" value="N-terminal domain of ligase-like"/>
    <property type="match status" value="1"/>
</dbReference>
<keyword evidence="2" id="KW-0276">Fatty acid metabolism</keyword>
<accession>A0A7Y6NT71</accession>
<protein>
    <submittedName>
        <fullName evidence="5">AMP-binding protein</fullName>
    </submittedName>
</protein>
<evidence type="ECO:0000259" key="4">
    <source>
        <dbReference type="Pfam" id="PF00501"/>
    </source>
</evidence>
<dbReference type="PANTHER" id="PTHR43272">
    <property type="entry name" value="LONG-CHAIN-FATTY-ACID--COA LIGASE"/>
    <property type="match status" value="1"/>
</dbReference>
<feature type="domain" description="AMP-dependent synthetase/ligase" evidence="4">
    <location>
        <begin position="24"/>
        <end position="450"/>
    </location>
</feature>
<dbReference type="InterPro" id="IPR042099">
    <property type="entry name" value="ANL_N_sf"/>
</dbReference>
<evidence type="ECO:0000256" key="3">
    <source>
        <dbReference type="ARBA" id="ARBA00023098"/>
    </source>
</evidence>
<gene>
    <name evidence="5" type="ORF">HQN59_24030</name>
</gene>
<dbReference type="InterPro" id="IPR020845">
    <property type="entry name" value="AMP-binding_CS"/>
</dbReference>
<comment type="caution">
    <text evidence="5">The sequence shown here is derived from an EMBL/GenBank/DDBJ whole genome shotgun (WGS) entry which is preliminary data.</text>
</comment>
<dbReference type="AlphaFoldDB" id="A0A7Y6NT71"/>
<keyword evidence="3" id="KW-0443">Lipid metabolism</keyword>
<dbReference type="Proteomes" id="UP000529637">
    <property type="component" value="Unassembled WGS sequence"/>
</dbReference>
<dbReference type="PANTHER" id="PTHR43272:SF32">
    <property type="entry name" value="AMP-DEPENDENT SYNTHETASE_LIGASE DOMAIN-CONTAINING PROTEIN"/>
    <property type="match status" value="1"/>
</dbReference>
<dbReference type="EMBL" id="JABWMJ010000017">
    <property type="protein sequence ID" value="NUZ08818.1"/>
    <property type="molecule type" value="Genomic_DNA"/>
</dbReference>
<dbReference type="Pfam" id="PF23562">
    <property type="entry name" value="AMP-binding_C_3"/>
    <property type="match status" value="1"/>
</dbReference>
<dbReference type="InterPro" id="IPR000873">
    <property type="entry name" value="AMP-dep_synth/lig_dom"/>
</dbReference>
<evidence type="ECO:0000256" key="1">
    <source>
        <dbReference type="ARBA" id="ARBA00022598"/>
    </source>
</evidence>
<keyword evidence="6" id="KW-1185">Reference proteome</keyword>
<reference evidence="5 6" key="1">
    <citation type="submission" date="2020-06" db="EMBL/GenBank/DDBJ databases">
        <title>Schlegella sp. ID0723 isolated from air conditioner.</title>
        <authorList>
            <person name="Kim D.Y."/>
            <person name="Kim D.-U."/>
        </authorList>
    </citation>
    <scope>NUCLEOTIDE SEQUENCE [LARGE SCALE GENOMIC DNA]</scope>
    <source>
        <strain evidence="5 6">ID0723</strain>
    </source>
</reference>
<dbReference type="PROSITE" id="PS00455">
    <property type="entry name" value="AMP_BINDING"/>
    <property type="match status" value="1"/>
</dbReference>
<dbReference type="GO" id="GO:0016020">
    <property type="term" value="C:membrane"/>
    <property type="evidence" value="ECO:0007669"/>
    <property type="project" value="TreeGrafter"/>
</dbReference>
<evidence type="ECO:0000256" key="2">
    <source>
        <dbReference type="ARBA" id="ARBA00022832"/>
    </source>
</evidence>
<dbReference type="GO" id="GO:0004467">
    <property type="term" value="F:long-chain fatty acid-CoA ligase activity"/>
    <property type="evidence" value="ECO:0007669"/>
    <property type="project" value="TreeGrafter"/>
</dbReference>
<evidence type="ECO:0000313" key="6">
    <source>
        <dbReference type="Proteomes" id="UP000529637"/>
    </source>
</evidence>